<dbReference type="InterPro" id="IPR003709">
    <property type="entry name" value="VanY-like_core_dom"/>
</dbReference>
<dbReference type="PANTHER" id="PTHR34385:SF1">
    <property type="entry name" value="PEPTIDOGLYCAN L-ALANYL-D-GLUTAMATE ENDOPEPTIDASE CWLK"/>
    <property type="match status" value="1"/>
</dbReference>
<organism evidence="3 4">
    <name type="scientific">Cellulomonas soli</name>
    <dbReference type="NCBI Taxonomy" id="931535"/>
    <lineage>
        <taxon>Bacteria</taxon>
        <taxon>Bacillati</taxon>
        <taxon>Actinomycetota</taxon>
        <taxon>Actinomycetes</taxon>
        <taxon>Micrococcales</taxon>
        <taxon>Cellulomonadaceae</taxon>
        <taxon>Cellulomonas</taxon>
    </lineage>
</organism>
<dbReference type="CDD" id="cd14814">
    <property type="entry name" value="Peptidase_M15"/>
    <property type="match status" value="1"/>
</dbReference>
<dbReference type="AlphaFoldDB" id="A0A512PF59"/>
<feature type="region of interest" description="Disordered" evidence="1">
    <location>
        <begin position="103"/>
        <end position="175"/>
    </location>
</feature>
<evidence type="ECO:0000313" key="3">
    <source>
        <dbReference type="EMBL" id="GEP69828.1"/>
    </source>
</evidence>
<dbReference type="Gene3D" id="3.30.1380.10">
    <property type="match status" value="1"/>
</dbReference>
<keyword evidence="4" id="KW-1185">Reference proteome</keyword>
<reference evidence="3 4" key="1">
    <citation type="submission" date="2019-07" db="EMBL/GenBank/DDBJ databases">
        <title>Whole genome shotgun sequence of Cellulomonas soli NBRC 109434.</title>
        <authorList>
            <person name="Hosoyama A."/>
            <person name="Uohara A."/>
            <person name="Ohji S."/>
            <person name="Ichikawa N."/>
        </authorList>
    </citation>
    <scope>NUCLEOTIDE SEQUENCE [LARGE SCALE GENOMIC DNA]</scope>
    <source>
        <strain evidence="3 4">NBRC 109434</strain>
    </source>
</reference>
<evidence type="ECO:0000259" key="2">
    <source>
        <dbReference type="Pfam" id="PF02557"/>
    </source>
</evidence>
<dbReference type="PANTHER" id="PTHR34385">
    <property type="entry name" value="D-ALANYL-D-ALANINE CARBOXYPEPTIDASE"/>
    <property type="match status" value="1"/>
</dbReference>
<dbReference type="Proteomes" id="UP000321798">
    <property type="component" value="Unassembled WGS sequence"/>
</dbReference>
<evidence type="ECO:0000313" key="4">
    <source>
        <dbReference type="Proteomes" id="UP000321798"/>
    </source>
</evidence>
<gene>
    <name evidence="3" type="ORF">CSO01_25430</name>
</gene>
<sequence>MTTLAVALVGVVVAPVWGQASGPGVATTGASTSSAVSAPLDVEAAQADSAIFVASRAVDDAREAQAAATQVAADPTQVAALEAATAELDALLAAAQTTDPLLASRTDSTASRSTERTSLAAATPEATEPAADTAGAATDPSAATDSAATDPPATDPAAAGETADGAASADTAATAGTTDEVSDALLPGAASLTTGVDRLRAAVAAVAALTDQVQQTTEKTVADQQAAAVAAAAAAQAAADQAAQRAAWKASLLGYANGRIPASALCSPAFDAGIQLRCDAAEALDELDAAYVAQFGVHLTVSDSYRSYAGQVACVAAKGSLCAKPGTSNHGTGVAVDLGGGVEGFGTAQFVWMTQNAAAYSWVHPDWAAASGSKPEAWHWEYVG</sequence>
<dbReference type="InterPro" id="IPR052179">
    <property type="entry name" value="DD-CPase-like"/>
</dbReference>
<dbReference type="Pfam" id="PF02557">
    <property type="entry name" value="VanY"/>
    <property type="match status" value="1"/>
</dbReference>
<feature type="domain" description="D-alanyl-D-alanine carboxypeptidase-like core" evidence="2">
    <location>
        <begin position="274"/>
        <end position="384"/>
    </location>
</feature>
<evidence type="ECO:0000256" key="1">
    <source>
        <dbReference type="SAM" id="MobiDB-lite"/>
    </source>
</evidence>
<accession>A0A512PF59</accession>
<dbReference type="GO" id="GO:0008233">
    <property type="term" value="F:peptidase activity"/>
    <property type="evidence" value="ECO:0007669"/>
    <property type="project" value="InterPro"/>
</dbReference>
<comment type="caution">
    <text evidence="3">The sequence shown here is derived from an EMBL/GenBank/DDBJ whole genome shotgun (WGS) entry which is preliminary data.</text>
</comment>
<dbReference type="EMBL" id="BKAL01000008">
    <property type="protein sequence ID" value="GEP69828.1"/>
    <property type="molecule type" value="Genomic_DNA"/>
</dbReference>
<dbReference type="GO" id="GO:0006508">
    <property type="term" value="P:proteolysis"/>
    <property type="evidence" value="ECO:0007669"/>
    <property type="project" value="InterPro"/>
</dbReference>
<protein>
    <recommendedName>
        <fullName evidence="2">D-alanyl-D-alanine carboxypeptidase-like core domain-containing protein</fullName>
    </recommendedName>
</protein>
<dbReference type="InterPro" id="IPR009045">
    <property type="entry name" value="Zn_M74/Hedgehog-like"/>
</dbReference>
<name>A0A512PF59_9CELL</name>
<dbReference type="SUPFAM" id="SSF55166">
    <property type="entry name" value="Hedgehog/DD-peptidase"/>
    <property type="match status" value="1"/>
</dbReference>
<proteinExistence type="predicted"/>